<organism evidence="4 5">
    <name type="scientific">Rehmannia glutinosa</name>
    <name type="common">Chinese foxglove</name>
    <dbReference type="NCBI Taxonomy" id="99300"/>
    <lineage>
        <taxon>Eukaryota</taxon>
        <taxon>Viridiplantae</taxon>
        <taxon>Streptophyta</taxon>
        <taxon>Embryophyta</taxon>
        <taxon>Tracheophyta</taxon>
        <taxon>Spermatophyta</taxon>
        <taxon>Magnoliopsida</taxon>
        <taxon>eudicotyledons</taxon>
        <taxon>Gunneridae</taxon>
        <taxon>Pentapetalae</taxon>
        <taxon>asterids</taxon>
        <taxon>lamiids</taxon>
        <taxon>Lamiales</taxon>
        <taxon>Orobanchaceae</taxon>
        <taxon>Rehmannieae</taxon>
        <taxon>Rehmannia</taxon>
    </lineage>
</organism>
<dbReference type="PANTHER" id="PTHR37610:SF40">
    <property type="entry name" value="OS01G0909600 PROTEIN"/>
    <property type="match status" value="1"/>
</dbReference>
<feature type="region of interest" description="Disordered" evidence="1">
    <location>
        <begin position="334"/>
        <end position="360"/>
    </location>
</feature>
<feature type="region of interest" description="Disordered" evidence="1">
    <location>
        <begin position="1"/>
        <end position="20"/>
    </location>
</feature>
<evidence type="ECO:0008006" key="6">
    <source>
        <dbReference type="Google" id="ProtNLM"/>
    </source>
</evidence>
<evidence type="ECO:0000313" key="4">
    <source>
        <dbReference type="EMBL" id="KAK6161898.1"/>
    </source>
</evidence>
<name>A0ABR0XRR3_REHGL</name>
<keyword evidence="5" id="KW-1185">Reference proteome</keyword>
<feature type="compositionally biased region" description="Basic and acidic residues" evidence="1">
    <location>
        <begin position="341"/>
        <end position="352"/>
    </location>
</feature>
<dbReference type="InterPro" id="IPR029472">
    <property type="entry name" value="Copia-like_N"/>
</dbReference>
<dbReference type="InterPro" id="IPR005162">
    <property type="entry name" value="Retrotrans_gag_dom"/>
</dbReference>
<reference evidence="4 5" key="1">
    <citation type="journal article" date="2021" name="Comput. Struct. Biotechnol. J.">
        <title>De novo genome assembly of the potent medicinal plant Rehmannia glutinosa using nanopore technology.</title>
        <authorList>
            <person name="Ma L."/>
            <person name="Dong C."/>
            <person name="Song C."/>
            <person name="Wang X."/>
            <person name="Zheng X."/>
            <person name="Niu Y."/>
            <person name="Chen S."/>
            <person name="Feng W."/>
        </authorList>
    </citation>
    <scope>NUCLEOTIDE SEQUENCE [LARGE SCALE GENOMIC DNA]</scope>
    <source>
        <strain evidence="4">DH-2019</strain>
    </source>
</reference>
<gene>
    <name evidence="4" type="ORF">DH2020_001739</name>
</gene>
<dbReference type="PANTHER" id="PTHR37610">
    <property type="entry name" value="CCHC-TYPE DOMAIN-CONTAINING PROTEIN"/>
    <property type="match status" value="1"/>
</dbReference>
<evidence type="ECO:0000313" key="5">
    <source>
        <dbReference type="Proteomes" id="UP001318860"/>
    </source>
</evidence>
<dbReference type="Pfam" id="PF03732">
    <property type="entry name" value="Retrotrans_gag"/>
    <property type="match status" value="1"/>
</dbReference>
<dbReference type="Proteomes" id="UP001318860">
    <property type="component" value="Unassembled WGS sequence"/>
</dbReference>
<feature type="domain" description="Retrotransposon Copia-like N-terminal" evidence="3">
    <location>
        <begin position="38"/>
        <end position="85"/>
    </location>
</feature>
<dbReference type="Pfam" id="PF14244">
    <property type="entry name" value="Retrotran_gag_3"/>
    <property type="match status" value="1"/>
</dbReference>
<feature type="domain" description="Retrotransposon gag" evidence="2">
    <location>
        <begin position="115"/>
        <end position="174"/>
    </location>
</feature>
<protein>
    <recommendedName>
        <fullName evidence="6">Retrotransposon Copia-like N-terminal domain-containing protein</fullName>
    </recommendedName>
</protein>
<evidence type="ECO:0000259" key="2">
    <source>
        <dbReference type="Pfam" id="PF03732"/>
    </source>
</evidence>
<evidence type="ECO:0000259" key="3">
    <source>
        <dbReference type="Pfam" id="PF14244"/>
    </source>
</evidence>
<comment type="caution">
    <text evidence="4">The sequence shown here is derived from an EMBL/GenBank/DDBJ whole genome shotgun (WGS) entry which is preliminary data.</text>
</comment>
<sequence length="614" mass="69169">MAGRRNNLPPVNPTHTWPALAAGDKPAETLEGDPLYLHNSDHPGITLVTTPLSGNNYLSWNRAMLLALRAKNKLGFINGKIAEPALESPQYENWKKVDCMVISWILNSLSKDIVDAFMYIDSAKQLWDEITERFGESNGPLIYQLEKEIFNITQGNMSVTIYYTKLKKLWDELCCLSPLPSCTCGASKALNDRETRQRLMQFLMGLNDTFDHIRSQILIMDPLPTINKAYSLVIRVEKHRNVQISCPDPMENAAMMSRVSHYGKDTSVKAGNFNHSGYKNKGPHRRLTKEEKAKLTCDHCQGTGHDIGKCFKLHGYPDWWDKLKQQRTQSGVANMVETESDPGKKGTHETDGKGNNTTTDMSKDYSAGNLQIFLPINPWEATTSESNYNFVHFVDFGGTSLQQPIHYSLTMLENMDNDSWILDTGASRHMCSNLKLLTHIQPLSPPVLICLPDGTTKTVHHIGLRRSSRPTRPLAYLQDFVTNVIAAYTPLQGASPTSLPHTYPYLEKSGVYLPKTPTQPNWSGHFMSIFMNWVELGFGPLTYIDNSLKLLVKLLTFGMLNSAILDAYDLLNHVLGDHVQIQITEPLFHVHQHSPDSSLLLPRAYKARHHKLTS</sequence>
<accession>A0ABR0XRR3</accession>
<evidence type="ECO:0000256" key="1">
    <source>
        <dbReference type="SAM" id="MobiDB-lite"/>
    </source>
</evidence>
<dbReference type="EMBL" id="JABTTQ020000002">
    <property type="protein sequence ID" value="KAK6161898.1"/>
    <property type="molecule type" value="Genomic_DNA"/>
</dbReference>
<proteinExistence type="predicted"/>